<reference evidence="8" key="1">
    <citation type="submission" date="2025-08" db="UniProtKB">
        <authorList>
            <consortium name="RefSeq"/>
        </authorList>
    </citation>
    <scope>IDENTIFICATION</scope>
</reference>
<feature type="transmembrane region" description="Helical" evidence="5">
    <location>
        <begin position="171"/>
        <end position="192"/>
    </location>
</feature>
<evidence type="ECO:0000256" key="2">
    <source>
        <dbReference type="ARBA" id="ARBA00023157"/>
    </source>
</evidence>
<dbReference type="AlphaFoldDB" id="A0A6P5PCV4"/>
<dbReference type="InterPro" id="IPR003599">
    <property type="entry name" value="Ig_sub"/>
</dbReference>
<dbReference type="InterPro" id="IPR013106">
    <property type="entry name" value="Ig_V-set"/>
</dbReference>
<protein>
    <submittedName>
        <fullName evidence="8">Tyrosine-protein phosphatase non-receptor type substrate 1-like</fullName>
    </submittedName>
</protein>
<dbReference type="FunFam" id="2.60.40.10:FF:000295">
    <property type="entry name" value="Tyrosine-protein phosphatase non-receptor type substrate 1"/>
    <property type="match status" value="1"/>
</dbReference>
<evidence type="ECO:0000313" key="7">
    <source>
        <dbReference type="Proteomes" id="UP000515126"/>
    </source>
</evidence>
<keyword evidence="3" id="KW-0325">Glycoprotein</keyword>
<evidence type="ECO:0000256" key="4">
    <source>
        <dbReference type="ARBA" id="ARBA00023319"/>
    </source>
</evidence>
<dbReference type="Gene3D" id="2.60.40.10">
    <property type="entry name" value="Immunoglobulins"/>
    <property type="match status" value="1"/>
</dbReference>
<keyword evidence="7" id="KW-1185">Reference proteome</keyword>
<keyword evidence="1" id="KW-0732">Signal</keyword>
<evidence type="ECO:0000313" key="8">
    <source>
        <dbReference type="RefSeq" id="XP_021010725.1"/>
    </source>
</evidence>
<keyword evidence="5" id="KW-1133">Transmembrane helix</keyword>
<proteinExistence type="predicted"/>
<gene>
    <name evidence="8" type="primary">LOC110288822</name>
</gene>
<dbReference type="PROSITE" id="PS50835">
    <property type="entry name" value="IG_LIKE"/>
    <property type="match status" value="1"/>
</dbReference>
<keyword evidence="5" id="KW-0472">Membrane</keyword>
<evidence type="ECO:0000256" key="5">
    <source>
        <dbReference type="SAM" id="Phobius"/>
    </source>
</evidence>
<evidence type="ECO:0000256" key="3">
    <source>
        <dbReference type="ARBA" id="ARBA00023180"/>
    </source>
</evidence>
<keyword evidence="2" id="KW-1015">Disulfide bond</keyword>
<name>A0A6P5PCV4_MUSCR</name>
<dbReference type="InterPro" id="IPR007110">
    <property type="entry name" value="Ig-like_dom"/>
</dbReference>
<organism evidence="7 8">
    <name type="scientific">Mus caroli</name>
    <name type="common">Ryukyu mouse</name>
    <name type="synonym">Ricefield mouse</name>
    <dbReference type="NCBI Taxonomy" id="10089"/>
    <lineage>
        <taxon>Eukaryota</taxon>
        <taxon>Metazoa</taxon>
        <taxon>Chordata</taxon>
        <taxon>Craniata</taxon>
        <taxon>Vertebrata</taxon>
        <taxon>Euteleostomi</taxon>
        <taxon>Mammalia</taxon>
        <taxon>Eutheria</taxon>
        <taxon>Euarchontoglires</taxon>
        <taxon>Glires</taxon>
        <taxon>Rodentia</taxon>
        <taxon>Myomorpha</taxon>
        <taxon>Muroidea</taxon>
        <taxon>Muridae</taxon>
        <taxon>Murinae</taxon>
        <taxon>Mus</taxon>
        <taxon>Mus</taxon>
    </lineage>
</organism>
<dbReference type="PANTHER" id="PTHR19971">
    <property type="entry name" value="SIGNAL-REGULATORY PROTEIN BETA"/>
    <property type="match status" value="1"/>
</dbReference>
<dbReference type="InterPro" id="IPR051755">
    <property type="entry name" value="Ig-like_CS_Receptor"/>
</dbReference>
<dbReference type="RefSeq" id="XP_021010725.1">
    <property type="nucleotide sequence ID" value="XM_021155066.1"/>
</dbReference>
<evidence type="ECO:0000259" key="6">
    <source>
        <dbReference type="PROSITE" id="PS50835"/>
    </source>
</evidence>
<dbReference type="SMART" id="SM00409">
    <property type="entry name" value="IG"/>
    <property type="match status" value="1"/>
</dbReference>
<sequence>MGNYMNSRSVGLYSGVKVWVCVDARSQTIVEWCEVGHIIGLRGAANKELKVIQLEKSVSVGAGGSATLNCTVTSLLPVGPIRWYRGVGQSRMLIYSYTGEHFHRITNASDSTKRNNLDFSIRISDVTFADAGTYYCVKFQKGSSEPDTELQSGGGTELIVLELKTSGNAKILAAVLLGSKLLLAIAVIVIYIHKTQNA</sequence>
<dbReference type="SUPFAM" id="SSF48726">
    <property type="entry name" value="Immunoglobulin"/>
    <property type="match status" value="1"/>
</dbReference>
<keyword evidence="4" id="KW-0393">Immunoglobulin domain</keyword>
<feature type="domain" description="Ig-like" evidence="6">
    <location>
        <begin position="49"/>
        <end position="136"/>
    </location>
</feature>
<evidence type="ECO:0000256" key="1">
    <source>
        <dbReference type="ARBA" id="ARBA00022729"/>
    </source>
</evidence>
<dbReference type="Pfam" id="PF07686">
    <property type="entry name" value="V-set"/>
    <property type="match status" value="1"/>
</dbReference>
<dbReference type="InterPro" id="IPR013783">
    <property type="entry name" value="Ig-like_fold"/>
</dbReference>
<dbReference type="Proteomes" id="UP000515126">
    <property type="component" value="Unplaced"/>
</dbReference>
<dbReference type="KEGG" id="mcal:110288822"/>
<keyword evidence="5" id="KW-0812">Transmembrane</keyword>
<dbReference type="InterPro" id="IPR036179">
    <property type="entry name" value="Ig-like_dom_sf"/>
</dbReference>
<accession>A0A6P5PCV4</accession>
<dbReference type="GeneID" id="110288822"/>